<dbReference type="Pfam" id="PF19077">
    <property type="entry name" value="Big_13"/>
    <property type="match status" value="5"/>
</dbReference>
<protein>
    <recommendedName>
        <fullName evidence="1">Bacterial Ig-like domain-containing protein</fullName>
    </recommendedName>
</protein>
<organism evidence="2 3">
    <name type="scientific">Stenotrophomonas terrae</name>
    <dbReference type="NCBI Taxonomy" id="405446"/>
    <lineage>
        <taxon>Bacteria</taxon>
        <taxon>Pseudomonadati</taxon>
        <taxon>Pseudomonadota</taxon>
        <taxon>Gammaproteobacteria</taxon>
        <taxon>Lysobacterales</taxon>
        <taxon>Lysobacteraceae</taxon>
        <taxon>Stenotrophomonas</taxon>
    </lineage>
</organism>
<feature type="domain" description="Bacterial Ig-like" evidence="1">
    <location>
        <begin position="591"/>
        <end position="675"/>
    </location>
</feature>
<evidence type="ECO:0000259" key="1">
    <source>
        <dbReference type="Pfam" id="PF19077"/>
    </source>
</evidence>
<proteinExistence type="predicted"/>
<keyword evidence="3" id="KW-1185">Reference proteome</keyword>
<dbReference type="InterPro" id="IPR044016">
    <property type="entry name" value="Big_13"/>
</dbReference>
<evidence type="ECO:0000313" key="2">
    <source>
        <dbReference type="EMBL" id="KRG67331.1"/>
    </source>
</evidence>
<feature type="domain" description="Bacterial Ig-like" evidence="1">
    <location>
        <begin position="487"/>
        <end position="570"/>
    </location>
</feature>
<dbReference type="InterPro" id="IPR036465">
    <property type="entry name" value="vWFA_dom_sf"/>
</dbReference>
<feature type="domain" description="Bacterial Ig-like" evidence="1">
    <location>
        <begin position="380"/>
        <end position="469"/>
    </location>
</feature>
<feature type="domain" description="Bacterial Ig-like" evidence="1">
    <location>
        <begin position="689"/>
        <end position="776"/>
    </location>
</feature>
<reference evidence="2 3" key="1">
    <citation type="submission" date="2015-05" db="EMBL/GenBank/DDBJ databases">
        <title>Genome sequencing and analysis of members of genus Stenotrophomonas.</title>
        <authorList>
            <person name="Patil P.P."/>
            <person name="Midha S."/>
            <person name="Patil P.B."/>
        </authorList>
    </citation>
    <scope>NUCLEOTIDE SEQUENCE [LARGE SCALE GENOMIC DNA]</scope>
    <source>
        <strain evidence="2 3">DSM 18941</strain>
    </source>
</reference>
<dbReference type="OrthoDB" id="6008676at2"/>
<dbReference type="NCBIfam" id="NF033510">
    <property type="entry name" value="Ca_tandemer"/>
    <property type="match status" value="4"/>
</dbReference>
<sequence>MTAMISVASGDAVVGSLGFSTLNADGRARISAIKGARYVLAEADKESAAVGVTVERSGDDLVLTQHVPGSEDAWLTIEDFFAGQSQLLGIGSQGRYEEYPAVAKLRLAGAGEAGQGEPVALSLLPALPALAPLGLASLNADATAPAVATTVKADAVDVVDSNAGVHPAVAQYPGAVSSPVLIDRFEDAVGHAPGQESAETGADVTVQRRSTDIGAHVSDVAAETTADAGVVQADENVAGAASTSVSLNENGGGVVQTVAVFGIDDLPEISAVLDDQGLIQGVIENGGYTDDGRPQMVGKAEEGVLVHIYRGSELIGQVFADASGDWSFTPRLPLADGRHVITIIHEYPDGDVSDVSLPYVIHVDKSVPETPLITGMLDDEGRITGVISEQMVTDDNRPTIDGTAEAHATVIIYDKGKQIGTAKVDADGNWSFTPDLPLADGTHLLSYAAIDRAGNASEPSSAFEFVVDTRPEKINIFIADDDLGSVQGAIFSGAVTDDNTPTLTGSATAGGIVSIYEGAVLLGQVTADVDGTWQFTPPALSEGAHTFHATVTLVAKGESERSKPFNLTVDLTPPLQPSIEQVLDDVGAVVGLVERDGRTDDATPTLSGKAEAGSTVHIHDNGKLLGSTLADTNGSWTFTPALPLNDDTHIFTVTAEDKAGNLSEASDPFAITIDTVQATKPTIDSVYDDIGSKTGLLVSGDETDDYRPDISGTADAGSTVIIRDHGVEIGRVQADAEGKWTFTPAANLAEGAHVLTAESVTVDGKISQPSDRFDFSVVQNGDDYPSELGSGEVKFNTTLVIDNSGSMATPIASVKEALKKLASEYLLAADGAPIMLTMLTMANTTPVKYAFSSSSDADYIKYIAAVDALGGYGAPSYETAIKAAMNSIKADHLLGNGPSQVFILGDAQNSLSQATADQWQAMLLNPTGSATLATPIQSTPISFLSFPHSYDYSFHWLATGGEAIDMPTAEMMPEILLGSAVGDSVAGNVLDNDAKLTLDGNEYLTQISFEGGTFRVAPGNSLVMSNVNETTKAKYDPATGLLTITTQSGSLLIYMHASGEYAAGDYVYNSKLVHRRSAGWRGRHVVVHP</sequence>
<comment type="caution">
    <text evidence="2">The sequence shown here is derived from an EMBL/GenBank/DDBJ whole genome shotgun (WGS) entry which is preliminary data.</text>
</comment>
<dbReference type="RefSeq" id="WP_057628701.1">
    <property type="nucleotide sequence ID" value="NZ_LDJJ01000033.1"/>
</dbReference>
<feature type="domain" description="Bacterial Ig-like" evidence="1">
    <location>
        <begin position="281"/>
        <end position="359"/>
    </location>
</feature>
<accession>A0A0R0CQG4</accession>
<dbReference type="EMBL" id="LDJJ01000033">
    <property type="protein sequence ID" value="KRG67331.1"/>
    <property type="molecule type" value="Genomic_DNA"/>
</dbReference>
<dbReference type="Gene3D" id="3.40.50.410">
    <property type="entry name" value="von Willebrand factor, type A domain"/>
    <property type="match status" value="1"/>
</dbReference>
<gene>
    <name evidence="2" type="ORF">ABB27_10790</name>
</gene>
<dbReference type="SUPFAM" id="SSF53300">
    <property type="entry name" value="vWA-like"/>
    <property type="match status" value="1"/>
</dbReference>
<name>A0A0R0CQG4_9GAMM</name>
<dbReference type="PATRIC" id="fig|405446.3.peg.1650"/>
<dbReference type="Gene3D" id="3.30.420.430">
    <property type="match status" value="4"/>
</dbReference>
<dbReference type="AlphaFoldDB" id="A0A0R0CQG4"/>
<dbReference type="CDD" id="cd00198">
    <property type="entry name" value="vWFA"/>
    <property type="match status" value="1"/>
</dbReference>
<evidence type="ECO:0000313" key="3">
    <source>
        <dbReference type="Proteomes" id="UP000051863"/>
    </source>
</evidence>
<dbReference type="Proteomes" id="UP000051863">
    <property type="component" value="Unassembled WGS sequence"/>
</dbReference>